<organism evidence="14 15">
    <name type="scientific">Cladobotryum mycophilum</name>
    <dbReference type="NCBI Taxonomy" id="491253"/>
    <lineage>
        <taxon>Eukaryota</taxon>
        <taxon>Fungi</taxon>
        <taxon>Dikarya</taxon>
        <taxon>Ascomycota</taxon>
        <taxon>Pezizomycotina</taxon>
        <taxon>Sordariomycetes</taxon>
        <taxon>Hypocreomycetidae</taxon>
        <taxon>Hypocreales</taxon>
        <taxon>Hypocreaceae</taxon>
        <taxon>Cladobotryum</taxon>
    </lineage>
</organism>
<feature type="chain" id="PRO_5045789997" description="Nuclear membrane fusion protein Kar5" evidence="13">
    <location>
        <begin position="28"/>
        <end position="524"/>
    </location>
</feature>
<gene>
    <name evidence="14" type="ORF">PT974_11949</name>
</gene>
<comment type="subcellular location">
    <subcellularLocation>
        <location evidence="3">Endoplasmic reticulum membrane</location>
    </subcellularLocation>
    <subcellularLocation>
        <location evidence="2">Nucleus membrane</location>
    </subcellularLocation>
</comment>
<protein>
    <recommendedName>
        <fullName evidence="16">Nuclear membrane fusion protein Kar5</fullName>
    </recommendedName>
</protein>
<dbReference type="PANTHER" id="PTHR28012:SF1">
    <property type="entry name" value="NUCLEAR FUSION PROTEIN KAR5"/>
    <property type="match status" value="1"/>
</dbReference>
<dbReference type="PANTHER" id="PTHR28012">
    <property type="entry name" value="NUCLEAR FUSION PROTEIN KAR5"/>
    <property type="match status" value="1"/>
</dbReference>
<keyword evidence="11" id="KW-0325">Glycoprotein</keyword>
<evidence type="ECO:0000256" key="9">
    <source>
        <dbReference type="ARBA" id="ARBA00022989"/>
    </source>
</evidence>
<feature type="signal peptide" evidence="13">
    <location>
        <begin position="1"/>
        <end position="27"/>
    </location>
</feature>
<evidence type="ECO:0000256" key="11">
    <source>
        <dbReference type="ARBA" id="ARBA00023180"/>
    </source>
</evidence>
<evidence type="ECO:0000256" key="7">
    <source>
        <dbReference type="ARBA" id="ARBA00022729"/>
    </source>
</evidence>
<evidence type="ECO:0000256" key="8">
    <source>
        <dbReference type="ARBA" id="ARBA00022824"/>
    </source>
</evidence>
<keyword evidence="7 13" id="KW-0732">Signal</keyword>
<evidence type="ECO:0000256" key="1">
    <source>
        <dbReference type="ARBA" id="ARBA00003389"/>
    </source>
</evidence>
<keyword evidence="5" id="KW-0415">Karyogamy</keyword>
<comment type="caution">
    <text evidence="14">The sequence shown here is derived from an EMBL/GenBank/DDBJ whole genome shotgun (WGS) entry which is preliminary data.</text>
</comment>
<evidence type="ECO:0000256" key="2">
    <source>
        <dbReference type="ARBA" id="ARBA00004126"/>
    </source>
</evidence>
<dbReference type="Proteomes" id="UP001338125">
    <property type="component" value="Unassembled WGS sequence"/>
</dbReference>
<comment type="function">
    <text evidence="1">Required for nuclear membrane fusion during karyogamy.</text>
</comment>
<keyword evidence="6" id="KW-0812">Transmembrane</keyword>
<keyword evidence="15" id="KW-1185">Reference proteome</keyword>
<evidence type="ECO:0000256" key="10">
    <source>
        <dbReference type="ARBA" id="ARBA00023136"/>
    </source>
</evidence>
<dbReference type="InterPro" id="IPR007292">
    <property type="entry name" value="Nuclear_fusion_Kar5"/>
</dbReference>
<dbReference type="EMBL" id="JAVFKD010000016">
    <property type="protein sequence ID" value="KAK5987815.1"/>
    <property type="molecule type" value="Genomic_DNA"/>
</dbReference>
<comment type="similarity">
    <text evidence="4">Belongs to the KAR5 family.</text>
</comment>
<accession>A0ABR0S7R2</accession>
<name>A0ABR0S7R2_9HYPO</name>
<evidence type="ECO:0008006" key="16">
    <source>
        <dbReference type="Google" id="ProtNLM"/>
    </source>
</evidence>
<evidence type="ECO:0000256" key="4">
    <source>
        <dbReference type="ARBA" id="ARBA00010473"/>
    </source>
</evidence>
<evidence type="ECO:0000313" key="15">
    <source>
        <dbReference type="Proteomes" id="UP001338125"/>
    </source>
</evidence>
<reference evidence="14 15" key="1">
    <citation type="submission" date="2024-01" db="EMBL/GenBank/DDBJ databases">
        <title>Complete genome of Cladobotryum mycophilum ATHUM6906.</title>
        <authorList>
            <person name="Christinaki A.C."/>
            <person name="Myridakis A.I."/>
            <person name="Kouvelis V.N."/>
        </authorList>
    </citation>
    <scope>NUCLEOTIDE SEQUENCE [LARGE SCALE GENOMIC DNA]</scope>
    <source>
        <strain evidence="14 15">ATHUM6906</strain>
    </source>
</reference>
<evidence type="ECO:0000256" key="13">
    <source>
        <dbReference type="SAM" id="SignalP"/>
    </source>
</evidence>
<evidence type="ECO:0000256" key="12">
    <source>
        <dbReference type="ARBA" id="ARBA00023242"/>
    </source>
</evidence>
<evidence type="ECO:0000256" key="5">
    <source>
        <dbReference type="ARBA" id="ARBA00022459"/>
    </source>
</evidence>
<evidence type="ECO:0000256" key="3">
    <source>
        <dbReference type="ARBA" id="ARBA00004586"/>
    </source>
</evidence>
<keyword evidence="10" id="KW-0472">Membrane</keyword>
<evidence type="ECO:0000256" key="6">
    <source>
        <dbReference type="ARBA" id="ARBA00022692"/>
    </source>
</evidence>
<keyword evidence="12" id="KW-0539">Nucleus</keyword>
<sequence>MARVLLPTLLLWSFSVALNLFAFSAHAFSWGGVRQAQKVEVSMEPPRSRHSHAYTSSPESRLPNMYMIALSELQELESEPLCHRIAARLLVNNCQILDGQNDATVLMDTGRAARDFVDSYAASLAICDLERGSFRIPSACSKFRESTLASVSPPSKPQLHVTTAEIDGCLEGLAQSDSAWNTWVSYRHKALRFCEAARADNEKDQNIRLHQRITNILSRLTTQLEKEMDGHFQSLNRMFRDASMAAENLKPQLYHISDGLAEIESILRTFLIPNAQQSADSITTAREEAKTLEELLAMLVRTVHAQNSEMVQSHETSLRVSTEKVSNEIGVVMTSLAAVLMSSTSLQKEIENSQLRAAEVAFRQERIEMGMKRLEGMADTLSIQQEGHQERLDHAQQSATELLGILDSASSSAATLQSSIYSGFGWTAWWPYVFCPITSLVVGSYGLPPSTTRNFLLIGLGEIAGLAMSVANQYGAKFGAEVTIHNKEDAKFNKTVTFHDTIYPNSDLPLDGHFQQIKFSKNVY</sequence>
<keyword evidence="8" id="KW-0256">Endoplasmic reticulum</keyword>
<keyword evidence="9" id="KW-1133">Transmembrane helix</keyword>
<proteinExistence type="inferred from homology"/>
<evidence type="ECO:0000313" key="14">
    <source>
        <dbReference type="EMBL" id="KAK5987815.1"/>
    </source>
</evidence>